<keyword evidence="3" id="KW-1185">Reference proteome</keyword>
<dbReference type="OrthoDB" id="202840at2759"/>
<dbReference type="RefSeq" id="XP_025378311.1">
    <property type="nucleotide sequence ID" value="XM_025519143.1"/>
</dbReference>
<dbReference type="AlphaFoldDB" id="A0A316YSW2"/>
<name>A0A316YSW2_9BASI</name>
<organism evidence="2 3">
    <name type="scientific">Acaromyces ingoldii</name>
    <dbReference type="NCBI Taxonomy" id="215250"/>
    <lineage>
        <taxon>Eukaryota</taxon>
        <taxon>Fungi</taxon>
        <taxon>Dikarya</taxon>
        <taxon>Basidiomycota</taxon>
        <taxon>Ustilaginomycotina</taxon>
        <taxon>Exobasidiomycetes</taxon>
        <taxon>Exobasidiales</taxon>
        <taxon>Cryptobasidiaceae</taxon>
        <taxon>Acaromyces</taxon>
    </lineage>
</organism>
<gene>
    <name evidence="2" type="ORF">FA10DRAFT_238529</name>
</gene>
<dbReference type="STRING" id="215250.A0A316YSW2"/>
<dbReference type="EMBL" id="KZ819635">
    <property type="protein sequence ID" value="PWN91113.1"/>
    <property type="molecule type" value="Genomic_DNA"/>
</dbReference>
<proteinExistence type="predicted"/>
<feature type="domain" description="GST N-terminal" evidence="1">
    <location>
        <begin position="4"/>
        <end position="84"/>
    </location>
</feature>
<evidence type="ECO:0000313" key="2">
    <source>
        <dbReference type="EMBL" id="PWN91113.1"/>
    </source>
</evidence>
<dbReference type="InParanoid" id="A0A316YSW2"/>
<dbReference type="InterPro" id="IPR036249">
    <property type="entry name" value="Thioredoxin-like_sf"/>
</dbReference>
<evidence type="ECO:0000313" key="3">
    <source>
        <dbReference type="Proteomes" id="UP000245768"/>
    </source>
</evidence>
<dbReference type="PROSITE" id="PS50404">
    <property type="entry name" value="GST_NTER"/>
    <property type="match status" value="1"/>
</dbReference>
<dbReference type="GeneID" id="37041059"/>
<dbReference type="Pfam" id="PF13417">
    <property type="entry name" value="GST_N_3"/>
    <property type="match status" value="1"/>
</dbReference>
<dbReference type="Gene3D" id="3.40.30.110">
    <property type="match status" value="2"/>
</dbReference>
<evidence type="ECO:0000259" key="1">
    <source>
        <dbReference type="PROSITE" id="PS50404"/>
    </source>
</evidence>
<sequence length="349" mass="37721">MTDRRVILYGYRESPFYRKAQVLLAHYGVPYDTVKTAMMPPRPMLSDELGITYRRIPVLALDGELYIDTSAIARKLEETFGAGRDASLLTVHAELQRRLVLHWSDNVLFGLAASLISAKAVTPEFIKDRQSFNNGRPTIGRADPVQVHASLAASLHSLDAALAQSSTGWTMGTRTPQYVDLGIYFILDYVQTGQRSAPDLLPLPGKSGASPPLFPNVLKWLDAARQHLKQRTAALPAPRELNPTDAARHITATGARAAEAAGRAQQAVSRDDPLVKAGRLAFGDDVLVAPTDAGKVPQKGTLCALSPTGISILVEAGPNSGRKHVLTHFPRTNFGVVRTADVPPPSSKL</sequence>
<dbReference type="InterPro" id="IPR004045">
    <property type="entry name" value="Glutathione_S-Trfase_N"/>
</dbReference>
<protein>
    <recommendedName>
        <fullName evidence="1">GST N-terminal domain-containing protein</fullName>
    </recommendedName>
</protein>
<reference evidence="2 3" key="1">
    <citation type="journal article" date="2018" name="Mol. Biol. Evol.">
        <title>Broad Genomic Sampling Reveals a Smut Pathogenic Ancestry of the Fungal Clade Ustilaginomycotina.</title>
        <authorList>
            <person name="Kijpornyongpan T."/>
            <person name="Mondo S.J."/>
            <person name="Barry K."/>
            <person name="Sandor L."/>
            <person name="Lee J."/>
            <person name="Lipzen A."/>
            <person name="Pangilinan J."/>
            <person name="LaButti K."/>
            <person name="Hainaut M."/>
            <person name="Henrissat B."/>
            <person name="Grigoriev I.V."/>
            <person name="Spatafora J.W."/>
            <person name="Aime M.C."/>
        </authorList>
    </citation>
    <scope>NUCLEOTIDE SEQUENCE [LARGE SCALE GENOMIC DNA]</scope>
    <source>
        <strain evidence="2 3">MCA 4198</strain>
    </source>
</reference>
<accession>A0A316YSW2</accession>
<dbReference type="SUPFAM" id="SSF52833">
    <property type="entry name" value="Thioredoxin-like"/>
    <property type="match status" value="1"/>
</dbReference>
<dbReference type="CDD" id="cd00570">
    <property type="entry name" value="GST_N_family"/>
    <property type="match status" value="1"/>
</dbReference>
<dbReference type="Proteomes" id="UP000245768">
    <property type="component" value="Unassembled WGS sequence"/>
</dbReference>